<comment type="caution">
    <text evidence="6">The sequence shown here is derived from an EMBL/GenBank/DDBJ whole genome shotgun (WGS) entry which is preliminary data.</text>
</comment>
<keyword evidence="2 5" id="KW-0812">Transmembrane</keyword>
<keyword evidence="4 5" id="KW-0472">Membrane</keyword>
<dbReference type="NCBIfam" id="TIGR00997">
    <property type="entry name" value="ispZ"/>
    <property type="match status" value="1"/>
</dbReference>
<gene>
    <name evidence="5" type="primary">yciB</name>
    <name evidence="6" type="ORF">GCM10007924_30490</name>
</gene>
<organism evidence="6 7">
    <name type="scientific">Sneathiella chinensis</name>
    <dbReference type="NCBI Taxonomy" id="349750"/>
    <lineage>
        <taxon>Bacteria</taxon>
        <taxon>Pseudomonadati</taxon>
        <taxon>Pseudomonadota</taxon>
        <taxon>Alphaproteobacteria</taxon>
        <taxon>Sneathiellales</taxon>
        <taxon>Sneathiellaceae</taxon>
        <taxon>Sneathiella</taxon>
    </lineage>
</organism>
<protein>
    <recommendedName>
        <fullName evidence="5">Inner membrane-spanning protein YciB</fullName>
    </recommendedName>
</protein>
<comment type="function">
    <text evidence="5">Plays a role in cell envelope biogenesis, maintenance of cell envelope integrity and membrane homeostasis.</text>
</comment>
<evidence type="ECO:0000256" key="1">
    <source>
        <dbReference type="ARBA" id="ARBA00022475"/>
    </source>
</evidence>
<dbReference type="RefSeq" id="WP_169562038.1">
    <property type="nucleotide sequence ID" value="NZ_BSNF01000010.1"/>
</dbReference>
<evidence type="ECO:0000313" key="6">
    <source>
        <dbReference type="EMBL" id="GLQ07827.1"/>
    </source>
</evidence>
<keyword evidence="3 5" id="KW-1133">Transmembrane helix</keyword>
<feature type="transmembrane region" description="Helical" evidence="5">
    <location>
        <begin position="20"/>
        <end position="52"/>
    </location>
</feature>
<comment type="similarity">
    <text evidence="5">Belongs to the YciB family.</text>
</comment>
<feature type="transmembrane region" description="Helical" evidence="5">
    <location>
        <begin position="89"/>
        <end position="109"/>
    </location>
</feature>
<evidence type="ECO:0000313" key="7">
    <source>
        <dbReference type="Proteomes" id="UP001161409"/>
    </source>
</evidence>
<dbReference type="Proteomes" id="UP001161409">
    <property type="component" value="Unassembled WGS sequence"/>
</dbReference>
<reference evidence="6" key="2">
    <citation type="submission" date="2023-01" db="EMBL/GenBank/DDBJ databases">
        <title>Draft genome sequence of Sneathiella chinensis strain NBRC 103408.</title>
        <authorList>
            <person name="Sun Q."/>
            <person name="Mori K."/>
        </authorList>
    </citation>
    <scope>NUCLEOTIDE SEQUENCE</scope>
    <source>
        <strain evidence="6">NBRC 103408</strain>
    </source>
</reference>
<dbReference type="Pfam" id="PF04279">
    <property type="entry name" value="IspA"/>
    <property type="match status" value="1"/>
</dbReference>
<proteinExistence type="inferred from homology"/>
<dbReference type="EMBL" id="BSNF01000010">
    <property type="protein sequence ID" value="GLQ07827.1"/>
    <property type="molecule type" value="Genomic_DNA"/>
</dbReference>
<keyword evidence="5" id="KW-0997">Cell inner membrane</keyword>
<keyword evidence="1 5" id="KW-1003">Cell membrane</keyword>
<feature type="transmembrane region" description="Helical" evidence="5">
    <location>
        <begin position="153"/>
        <end position="172"/>
    </location>
</feature>
<dbReference type="PANTHER" id="PTHR36917">
    <property type="entry name" value="INTRACELLULAR SEPTATION PROTEIN A-RELATED"/>
    <property type="match status" value="1"/>
</dbReference>
<name>A0ABQ5U931_9PROT</name>
<evidence type="ECO:0000256" key="2">
    <source>
        <dbReference type="ARBA" id="ARBA00022692"/>
    </source>
</evidence>
<reference evidence="6" key="1">
    <citation type="journal article" date="2014" name="Int. J. Syst. Evol. Microbiol.">
        <title>Complete genome of a new Firmicutes species belonging to the dominant human colonic microbiota ('Ruminococcus bicirculans') reveals two chromosomes and a selective capacity to utilize plant glucans.</title>
        <authorList>
            <consortium name="NISC Comparative Sequencing Program"/>
            <person name="Wegmann U."/>
            <person name="Louis P."/>
            <person name="Goesmann A."/>
            <person name="Henrissat B."/>
            <person name="Duncan S.H."/>
            <person name="Flint H.J."/>
        </authorList>
    </citation>
    <scope>NUCLEOTIDE SEQUENCE</scope>
    <source>
        <strain evidence="6">NBRC 103408</strain>
    </source>
</reference>
<evidence type="ECO:0000256" key="4">
    <source>
        <dbReference type="ARBA" id="ARBA00023136"/>
    </source>
</evidence>
<dbReference type="HAMAP" id="MF_00189">
    <property type="entry name" value="YciB"/>
    <property type="match status" value="1"/>
</dbReference>
<sequence>MSQRKMPQALKTATELGPILLFFGAYYLYDLYVATGAIMITTLISLGVSYYYERTLPAMPLVTAVVVTVFGGLTLYLNDDTFIKMKPTIIYALFAGALIAGLAMGKSFVQALFQNFWTLDDAGWKKLTLRLITFFGVMAIANELVWRNFSTDIWVNIKVFGFTAATFIFFVAQVPLLSRHGVTDPDNPAE</sequence>
<dbReference type="NCBIfam" id="NF001323">
    <property type="entry name" value="PRK00259.1-1"/>
    <property type="match status" value="1"/>
</dbReference>
<dbReference type="PANTHER" id="PTHR36917:SF1">
    <property type="entry name" value="INNER MEMBRANE-SPANNING PROTEIN YCIB"/>
    <property type="match status" value="1"/>
</dbReference>
<feature type="transmembrane region" description="Helical" evidence="5">
    <location>
        <begin position="58"/>
        <end position="77"/>
    </location>
</feature>
<dbReference type="InterPro" id="IPR006008">
    <property type="entry name" value="YciB"/>
</dbReference>
<feature type="transmembrane region" description="Helical" evidence="5">
    <location>
        <begin position="129"/>
        <end position="146"/>
    </location>
</feature>
<evidence type="ECO:0000256" key="3">
    <source>
        <dbReference type="ARBA" id="ARBA00022989"/>
    </source>
</evidence>
<evidence type="ECO:0000256" key="5">
    <source>
        <dbReference type="HAMAP-Rule" id="MF_00189"/>
    </source>
</evidence>
<comment type="subcellular location">
    <subcellularLocation>
        <location evidence="5">Cell inner membrane</location>
        <topology evidence="5">Multi-pass membrane protein</topology>
    </subcellularLocation>
</comment>
<keyword evidence="7" id="KW-1185">Reference proteome</keyword>
<accession>A0ABQ5U931</accession>